<dbReference type="Pfam" id="PF07047">
    <property type="entry name" value="OPA3"/>
    <property type="match status" value="1"/>
</dbReference>
<name>A0AAV8XJ98_9CUCU</name>
<evidence type="ECO:0000313" key="1">
    <source>
        <dbReference type="EMBL" id="KAJ8938513.1"/>
    </source>
</evidence>
<evidence type="ECO:0000313" key="2">
    <source>
        <dbReference type="Proteomes" id="UP001162162"/>
    </source>
</evidence>
<comment type="caution">
    <text evidence="1">The sequence shown here is derived from an EMBL/GenBank/DDBJ whole genome shotgun (WGS) entry which is preliminary data.</text>
</comment>
<organism evidence="1 2">
    <name type="scientific">Aromia moschata</name>
    <dbReference type="NCBI Taxonomy" id="1265417"/>
    <lineage>
        <taxon>Eukaryota</taxon>
        <taxon>Metazoa</taxon>
        <taxon>Ecdysozoa</taxon>
        <taxon>Arthropoda</taxon>
        <taxon>Hexapoda</taxon>
        <taxon>Insecta</taxon>
        <taxon>Pterygota</taxon>
        <taxon>Neoptera</taxon>
        <taxon>Endopterygota</taxon>
        <taxon>Coleoptera</taxon>
        <taxon>Polyphaga</taxon>
        <taxon>Cucujiformia</taxon>
        <taxon>Chrysomeloidea</taxon>
        <taxon>Cerambycidae</taxon>
        <taxon>Cerambycinae</taxon>
        <taxon>Callichromatini</taxon>
        <taxon>Aromia</taxon>
    </lineage>
</organism>
<keyword evidence="2" id="KW-1185">Reference proteome</keyword>
<accession>A0AAV8XJ98</accession>
<dbReference type="EMBL" id="JAPWTK010000553">
    <property type="protein sequence ID" value="KAJ8938513.1"/>
    <property type="molecule type" value="Genomic_DNA"/>
</dbReference>
<proteinExistence type="predicted"/>
<dbReference type="AlphaFoldDB" id="A0AAV8XJ98"/>
<reference evidence="1" key="1">
    <citation type="journal article" date="2023" name="Insect Mol. Biol.">
        <title>Genome sequencing provides insights into the evolution of gene families encoding plant cell wall-degrading enzymes in longhorned beetles.</title>
        <authorList>
            <person name="Shin N.R."/>
            <person name="Okamura Y."/>
            <person name="Kirsch R."/>
            <person name="Pauchet Y."/>
        </authorList>
    </citation>
    <scope>NUCLEOTIDE SEQUENCE</scope>
    <source>
        <strain evidence="1">AMC_N1</strain>
    </source>
</reference>
<sequence length="72" mass="7986">MVIGAFPAAKLGALLLRQISKPIATVVKENAKKFARIQKIRLYASSSLLQLVRDQAENVDTESRQAREHPPC</sequence>
<dbReference type="InterPro" id="IPR010754">
    <property type="entry name" value="OPA3-like"/>
</dbReference>
<dbReference type="Proteomes" id="UP001162162">
    <property type="component" value="Unassembled WGS sequence"/>
</dbReference>
<gene>
    <name evidence="1" type="ORF">NQ318_005177</name>
</gene>
<protein>
    <submittedName>
        <fullName evidence="1">Uncharacterized protein</fullName>
    </submittedName>
</protein>